<evidence type="ECO:0000313" key="2">
    <source>
        <dbReference type="Proteomes" id="UP000034076"/>
    </source>
</evidence>
<dbReference type="Proteomes" id="UP000034076">
    <property type="component" value="Unassembled WGS sequence"/>
</dbReference>
<comment type="caution">
    <text evidence="1">The sequence shown here is derived from an EMBL/GenBank/DDBJ whole genome shotgun (WGS) entry which is preliminary data.</text>
</comment>
<dbReference type="EMBL" id="LAYJ01000033">
    <property type="protein sequence ID" value="KKI52139.1"/>
    <property type="molecule type" value="Genomic_DNA"/>
</dbReference>
<dbReference type="RefSeq" id="WP_131924886.1">
    <property type="nucleotide sequence ID" value="NZ_CAUERS010000039.1"/>
</dbReference>
<dbReference type="Pfam" id="PF14277">
    <property type="entry name" value="DUF4364"/>
    <property type="match status" value="1"/>
</dbReference>
<dbReference type="OrthoDB" id="9783597at2"/>
<dbReference type="InterPro" id="IPR025374">
    <property type="entry name" value="DUF4364"/>
</dbReference>
<evidence type="ECO:0008006" key="3">
    <source>
        <dbReference type="Google" id="ProtNLM"/>
    </source>
</evidence>
<organism evidence="1 2">
    <name type="scientific">Christensenella hongkongensis</name>
    <dbReference type="NCBI Taxonomy" id="270498"/>
    <lineage>
        <taxon>Bacteria</taxon>
        <taxon>Bacillati</taxon>
        <taxon>Bacillota</taxon>
        <taxon>Clostridia</taxon>
        <taxon>Christensenellales</taxon>
        <taxon>Christensenellaceae</taxon>
        <taxon>Christensenella</taxon>
    </lineage>
</organism>
<sequence>MEVKPKQSMAHNKLLLLYLLKNGNLELSELQMVRIMSELSFMGYFDLKECMFELEQNGHIYSKPTSQTIVYGITENGANMLEVLQNDLRLSFRDTIDEYLQKNKTTLEMESQLIGEFIKLSDNEFRVILKVLEHDRTIFEINSIVYSKTEAQSIVDHWPRNAIPIYKDVILRLGE</sequence>
<keyword evidence="2" id="KW-1185">Reference proteome</keyword>
<dbReference type="AlphaFoldDB" id="A0A0M2NHX6"/>
<dbReference type="STRING" id="270498.CHK_0247"/>
<proteinExistence type="predicted"/>
<gene>
    <name evidence="1" type="ORF">CHK_0247</name>
</gene>
<reference evidence="1 2" key="1">
    <citation type="submission" date="2015-04" db="EMBL/GenBank/DDBJ databases">
        <title>Draft genome sequence of bacteremic isolate Catabacter hongkongensis type strain HKU16T.</title>
        <authorList>
            <person name="Lau S.K."/>
            <person name="Teng J.L."/>
            <person name="Huang Y."/>
            <person name="Curreem S.O."/>
            <person name="Tsui S.K."/>
            <person name="Woo P.C."/>
        </authorList>
    </citation>
    <scope>NUCLEOTIDE SEQUENCE [LARGE SCALE GENOMIC DNA]</scope>
    <source>
        <strain evidence="1 2">HKU16</strain>
    </source>
</reference>
<evidence type="ECO:0000313" key="1">
    <source>
        <dbReference type="EMBL" id="KKI52139.1"/>
    </source>
</evidence>
<name>A0A0M2NHX6_9FIRM</name>
<protein>
    <recommendedName>
        <fullName evidence="3">DUF4364 family protein</fullName>
    </recommendedName>
</protein>
<accession>A0A0M2NHX6</accession>